<dbReference type="SUPFAM" id="SSF88659">
    <property type="entry name" value="Sigma3 and sigma4 domains of RNA polymerase sigma factors"/>
    <property type="match status" value="1"/>
</dbReference>
<organism evidence="7 8">
    <name type="scientific">Butyricimonas faecalis</name>
    <dbReference type="NCBI Taxonomy" id="2093856"/>
    <lineage>
        <taxon>Bacteria</taxon>
        <taxon>Pseudomonadati</taxon>
        <taxon>Bacteroidota</taxon>
        <taxon>Bacteroidia</taxon>
        <taxon>Bacteroidales</taxon>
        <taxon>Odoribacteraceae</taxon>
        <taxon>Butyricimonas</taxon>
    </lineage>
</organism>
<sequence length="183" mass="21642">MLDNLHIERVAKGDRVAFKELHEELYQRMFYYVYKMLHDKEQTEDVIQEAFVLYWKNRVNFNNLLAVKTYLFTVVRNKVMVQLRDEAIHKRILEAMEWDEYEVEDHLLVSAEICGEVQQAVKGLPAQTRRVIELSMEDMTVEKIAVAMQISPNTVKTLKKAGYQVLREKLKHLRVLLPFLFVG</sequence>
<dbReference type="InterPro" id="IPR013325">
    <property type="entry name" value="RNA_pol_sigma_r2"/>
</dbReference>
<dbReference type="InterPro" id="IPR013324">
    <property type="entry name" value="RNA_pol_sigma_r3/r4-like"/>
</dbReference>
<dbReference type="GO" id="GO:0003677">
    <property type="term" value="F:DNA binding"/>
    <property type="evidence" value="ECO:0007669"/>
    <property type="project" value="InterPro"/>
</dbReference>
<dbReference type="PANTHER" id="PTHR43133">
    <property type="entry name" value="RNA POLYMERASE ECF-TYPE SIGMA FACTO"/>
    <property type="match status" value="1"/>
</dbReference>
<protein>
    <submittedName>
        <fullName evidence="7">Sigma-70 family RNA polymerase sigma factor</fullName>
    </submittedName>
</protein>
<dbReference type="InterPro" id="IPR039425">
    <property type="entry name" value="RNA_pol_sigma-70-like"/>
</dbReference>
<evidence type="ECO:0000259" key="5">
    <source>
        <dbReference type="Pfam" id="PF04542"/>
    </source>
</evidence>
<dbReference type="Gene3D" id="1.10.1740.10">
    <property type="match status" value="1"/>
</dbReference>
<dbReference type="KEGG" id="buy:D8S85_00645"/>
<keyword evidence="3" id="KW-0731">Sigma factor</keyword>
<accession>A0A3Q9ILN0</accession>
<dbReference type="Proteomes" id="UP000270673">
    <property type="component" value="Chromosome"/>
</dbReference>
<name>A0A3Q9ILN0_9BACT</name>
<evidence type="ECO:0000313" key="8">
    <source>
        <dbReference type="Proteomes" id="UP000270673"/>
    </source>
</evidence>
<dbReference type="GO" id="GO:0006352">
    <property type="term" value="P:DNA-templated transcription initiation"/>
    <property type="evidence" value="ECO:0007669"/>
    <property type="project" value="InterPro"/>
</dbReference>
<reference evidence="7 8" key="1">
    <citation type="submission" date="2018-10" db="EMBL/GenBank/DDBJ databases">
        <title>Butyricimonas faecalis sp. nov., isolated from human faeces and emended description of the genus Butyricimonas.</title>
        <authorList>
            <person name="Le Roy T."/>
            <person name="Van der Smissen P."/>
            <person name="Paquot A."/>
            <person name="Delzenne N."/>
            <person name="Muccioli G."/>
            <person name="Collet J.-F."/>
            <person name="Cani P.D."/>
        </authorList>
    </citation>
    <scope>NUCLEOTIDE SEQUENCE [LARGE SCALE GENOMIC DNA]</scope>
    <source>
        <strain evidence="7 8">H184</strain>
    </source>
</reference>
<evidence type="ECO:0000256" key="1">
    <source>
        <dbReference type="ARBA" id="ARBA00010641"/>
    </source>
</evidence>
<dbReference type="AlphaFoldDB" id="A0A3Q9ILN0"/>
<feature type="domain" description="RNA polymerase sigma factor 70 region 4 type 2" evidence="6">
    <location>
        <begin position="116"/>
        <end position="158"/>
    </location>
</feature>
<dbReference type="NCBIfam" id="TIGR02937">
    <property type="entry name" value="sigma70-ECF"/>
    <property type="match status" value="1"/>
</dbReference>
<keyword evidence="8" id="KW-1185">Reference proteome</keyword>
<dbReference type="GO" id="GO:0016987">
    <property type="term" value="F:sigma factor activity"/>
    <property type="evidence" value="ECO:0007669"/>
    <property type="project" value="UniProtKB-KW"/>
</dbReference>
<comment type="similarity">
    <text evidence="1">Belongs to the sigma-70 factor family. ECF subfamily.</text>
</comment>
<dbReference type="SUPFAM" id="SSF88946">
    <property type="entry name" value="Sigma2 domain of RNA polymerase sigma factors"/>
    <property type="match status" value="1"/>
</dbReference>
<dbReference type="PANTHER" id="PTHR43133:SF46">
    <property type="entry name" value="RNA POLYMERASE SIGMA-70 FACTOR ECF SUBFAMILY"/>
    <property type="match status" value="1"/>
</dbReference>
<dbReference type="InterPro" id="IPR036388">
    <property type="entry name" value="WH-like_DNA-bd_sf"/>
</dbReference>
<keyword evidence="2" id="KW-0805">Transcription regulation</keyword>
<keyword evidence="4" id="KW-0804">Transcription</keyword>
<evidence type="ECO:0000259" key="6">
    <source>
        <dbReference type="Pfam" id="PF08281"/>
    </source>
</evidence>
<evidence type="ECO:0000256" key="2">
    <source>
        <dbReference type="ARBA" id="ARBA00023015"/>
    </source>
</evidence>
<gene>
    <name evidence="7" type="ORF">D8S85_00645</name>
</gene>
<dbReference type="Pfam" id="PF04542">
    <property type="entry name" value="Sigma70_r2"/>
    <property type="match status" value="1"/>
</dbReference>
<dbReference type="InterPro" id="IPR007627">
    <property type="entry name" value="RNA_pol_sigma70_r2"/>
</dbReference>
<dbReference type="Gene3D" id="1.10.10.10">
    <property type="entry name" value="Winged helix-like DNA-binding domain superfamily/Winged helix DNA-binding domain"/>
    <property type="match status" value="1"/>
</dbReference>
<dbReference type="Pfam" id="PF08281">
    <property type="entry name" value="Sigma70_r4_2"/>
    <property type="match status" value="1"/>
</dbReference>
<dbReference type="InterPro" id="IPR013249">
    <property type="entry name" value="RNA_pol_sigma70_r4_t2"/>
</dbReference>
<dbReference type="RefSeq" id="WP_106624343.1">
    <property type="nucleotide sequence ID" value="NZ_CP032819.1"/>
</dbReference>
<feature type="domain" description="RNA polymerase sigma-70 region 2" evidence="5">
    <location>
        <begin position="22"/>
        <end position="86"/>
    </location>
</feature>
<evidence type="ECO:0000256" key="3">
    <source>
        <dbReference type="ARBA" id="ARBA00023082"/>
    </source>
</evidence>
<dbReference type="EMBL" id="CP032819">
    <property type="protein sequence ID" value="AZS28204.1"/>
    <property type="molecule type" value="Genomic_DNA"/>
</dbReference>
<evidence type="ECO:0000313" key="7">
    <source>
        <dbReference type="EMBL" id="AZS28204.1"/>
    </source>
</evidence>
<dbReference type="InterPro" id="IPR014284">
    <property type="entry name" value="RNA_pol_sigma-70_dom"/>
</dbReference>
<evidence type="ECO:0000256" key="4">
    <source>
        <dbReference type="ARBA" id="ARBA00023163"/>
    </source>
</evidence>
<dbReference type="OrthoDB" id="9785675at2"/>
<proteinExistence type="inferred from homology"/>